<evidence type="ECO:0000256" key="5">
    <source>
        <dbReference type="ARBA" id="ARBA00022692"/>
    </source>
</evidence>
<dbReference type="Proteomes" id="UP000759298">
    <property type="component" value="Unassembled WGS sequence"/>
</dbReference>
<evidence type="ECO:0000256" key="3">
    <source>
        <dbReference type="ARBA" id="ARBA00022475"/>
    </source>
</evidence>
<dbReference type="InterPro" id="IPR003369">
    <property type="entry name" value="TatA/B/E"/>
</dbReference>
<feature type="transmembrane region" description="Helical" evidence="10">
    <location>
        <begin position="6"/>
        <end position="22"/>
    </location>
</feature>
<evidence type="ECO:0000256" key="1">
    <source>
        <dbReference type="ARBA" id="ARBA00004162"/>
    </source>
</evidence>
<feature type="region of interest" description="Disordered" evidence="11">
    <location>
        <begin position="37"/>
        <end position="86"/>
    </location>
</feature>
<dbReference type="PANTHER" id="PTHR42982">
    <property type="entry name" value="SEC-INDEPENDENT PROTEIN TRANSLOCASE PROTEIN TATA"/>
    <property type="match status" value="1"/>
</dbReference>
<feature type="compositionally biased region" description="Basic and acidic residues" evidence="11">
    <location>
        <begin position="55"/>
        <end position="68"/>
    </location>
</feature>
<evidence type="ECO:0000256" key="11">
    <source>
        <dbReference type="SAM" id="MobiDB-lite"/>
    </source>
</evidence>
<evidence type="ECO:0000256" key="7">
    <source>
        <dbReference type="ARBA" id="ARBA00022989"/>
    </source>
</evidence>
<dbReference type="Pfam" id="PF02416">
    <property type="entry name" value="TatA_B_E"/>
    <property type="match status" value="1"/>
</dbReference>
<name>A0ABS7PEG0_9SPHN</name>
<evidence type="ECO:0000256" key="4">
    <source>
        <dbReference type="ARBA" id="ARBA00022519"/>
    </source>
</evidence>
<evidence type="ECO:0000313" key="13">
    <source>
        <dbReference type="Proteomes" id="UP000759298"/>
    </source>
</evidence>
<evidence type="ECO:0000256" key="9">
    <source>
        <dbReference type="ARBA" id="ARBA00023136"/>
    </source>
</evidence>
<keyword evidence="4" id="KW-0997">Cell inner membrane</keyword>
<keyword evidence="6 10" id="KW-0653">Protein transport</keyword>
<comment type="subcellular location">
    <subcellularLocation>
        <location evidence="1 10">Cell membrane</location>
        <topology evidence="1 10">Single-pass membrane protein</topology>
    </subcellularLocation>
</comment>
<accession>A0ABS7PEG0</accession>
<keyword evidence="5 10" id="KW-0812">Transmembrane</keyword>
<keyword evidence="3 10" id="KW-1003">Cell membrane</keyword>
<comment type="subunit">
    <text evidence="10">The Tat system comprises two distinct complexes: a TatABC complex, containing multiple copies of TatA, TatB and TatC subunits, and a separate TatA complex, containing only TatA subunits. Substrates initially bind to the TatABC complex, which probably triggers association of the separate TatA complex to form the active translocon.</text>
</comment>
<proteinExistence type="inferred from homology"/>
<evidence type="ECO:0000256" key="2">
    <source>
        <dbReference type="ARBA" id="ARBA00022448"/>
    </source>
</evidence>
<gene>
    <name evidence="10 12" type="primary">tatA</name>
    <name evidence="12" type="ORF">KYN89_10280</name>
</gene>
<sequence length="86" mass="9140">MFGQVGIWQILILAIVVLVLFGRGRISEMMGDFGKGIKSFKEGMNEDSSSSSDKPAARIEGPAHDAKPAGETVSESKTAEPTDRAS</sequence>
<protein>
    <recommendedName>
        <fullName evidence="10">Sec-independent protein translocase protein TatA</fullName>
    </recommendedName>
</protein>
<keyword evidence="13" id="KW-1185">Reference proteome</keyword>
<dbReference type="Gene3D" id="1.20.5.3310">
    <property type="match status" value="1"/>
</dbReference>
<dbReference type="PANTHER" id="PTHR42982:SF1">
    <property type="entry name" value="SEC-INDEPENDENT PROTEIN TRANSLOCASE PROTEIN TATA"/>
    <property type="match status" value="1"/>
</dbReference>
<reference evidence="12 13" key="1">
    <citation type="submission" date="2021-07" db="EMBL/GenBank/DDBJ databases">
        <title>Alteriqipengyuania abyssalis NZ-12B nov, sp.nov isolated from deep sea sponge in pacific ocean.</title>
        <authorList>
            <person name="Tareen S."/>
            <person name="Wink J."/>
        </authorList>
    </citation>
    <scope>NUCLEOTIDE SEQUENCE [LARGE SCALE GENOMIC DNA]</scope>
    <source>
        <strain evidence="12 13">NZ-12B</strain>
    </source>
</reference>
<keyword evidence="7 10" id="KW-1133">Transmembrane helix</keyword>
<keyword evidence="2 10" id="KW-0813">Transport</keyword>
<feature type="compositionally biased region" description="Basic and acidic residues" evidence="11">
    <location>
        <begin position="77"/>
        <end position="86"/>
    </location>
</feature>
<keyword evidence="8 10" id="KW-0811">Translocation</keyword>
<dbReference type="InterPro" id="IPR006312">
    <property type="entry name" value="TatA/E"/>
</dbReference>
<organism evidence="12 13">
    <name type="scientific">Alteriqipengyuania abyssalis</name>
    <dbReference type="NCBI Taxonomy" id="2860200"/>
    <lineage>
        <taxon>Bacteria</taxon>
        <taxon>Pseudomonadati</taxon>
        <taxon>Pseudomonadota</taxon>
        <taxon>Alphaproteobacteria</taxon>
        <taxon>Sphingomonadales</taxon>
        <taxon>Erythrobacteraceae</taxon>
        <taxon>Alteriqipengyuania</taxon>
    </lineage>
</organism>
<evidence type="ECO:0000256" key="8">
    <source>
        <dbReference type="ARBA" id="ARBA00023010"/>
    </source>
</evidence>
<evidence type="ECO:0000256" key="10">
    <source>
        <dbReference type="HAMAP-Rule" id="MF_00236"/>
    </source>
</evidence>
<comment type="similarity">
    <text evidence="10">Belongs to the TatA/E family.</text>
</comment>
<evidence type="ECO:0000313" key="12">
    <source>
        <dbReference type="EMBL" id="MBY8337439.1"/>
    </source>
</evidence>
<dbReference type="RefSeq" id="WP_010238925.1">
    <property type="nucleotide sequence ID" value="NZ_JAHWXP010000003.1"/>
</dbReference>
<dbReference type="NCBIfam" id="TIGR01411">
    <property type="entry name" value="tatAE"/>
    <property type="match status" value="1"/>
</dbReference>
<comment type="caution">
    <text evidence="12">The sequence shown here is derived from an EMBL/GenBank/DDBJ whole genome shotgun (WGS) entry which is preliminary data.</text>
</comment>
<dbReference type="EMBL" id="JAHWXP010000003">
    <property type="protein sequence ID" value="MBY8337439.1"/>
    <property type="molecule type" value="Genomic_DNA"/>
</dbReference>
<evidence type="ECO:0000256" key="6">
    <source>
        <dbReference type="ARBA" id="ARBA00022927"/>
    </source>
</evidence>
<comment type="function">
    <text evidence="10">Part of the twin-arginine translocation (Tat) system that transports large folded proteins containing a characteristic twin-arginine motif in their signal peptide across membranes. TatA could form the protein-conducting channel of the Tat system.</text>
</comment>
<keyword evidence="9 10" id="KW-0472">Membrane</keyword>
<dbReference type="HAMAP" id="MF_00236">
    <property type="entry name" value="TatA_E"/>
    <property type="match status" value="1"/>
</dbReference>